<dbReference type="Gene3D" id="2.40.50.90">
    <property type="match status" value="1"/>
</dbReference>
<feature type="domain" description="TNase-like" evidence="2">
    <location>
        <begin position="22"/>
        <end position="139"/>
    </location>
</feature>
<keyword evidence="5" id="KW-1185">Reference proteome</keyword>
<dbReference type="EMBL" id="FLRB01000013">
    <property type="protein sequence ID" value="SBT21516.1"/>
    <property type="molecule type" value="Genomic_DNA"/>
</dbReference>
<accession>A0A1C3JTL5</accession>
<evidence type="ECO:0000313" key="5">
    <source>
        <dbReference type="Proteomes" id="UP000092840"/>
    </source>
</evidence>
<reference evidence="3 6" key="2">
    <citation type="submission" date="2016-06" db="EMBL/GenBank/DDBJ databases">
        <authorList>
            <person name="Kjaerup R.B."/>
            <person name="Dalgaard T.S."/>
            <person name="Juul-Madsen H.R."/>
        </authorList>
    </citation>
    <scope>NUCLEOTIDE SEQUENCE [LARGE SCALE GENOMIC DNA]</scope>
    <source>
        <strain evidence="3 6">CECT 5115</strain>
    </source>
</reference>
<sequence>MIRYAVVVTGLLASLSSVASSNIQVERINSVYDADTFRVDISNWPDIVGKNIPIRVNGVDAAEIRGKCPSEKAQAKAARDYTRAFLESGSNIELRNIKRGKYFRLLADVYVDDQSLSEALIVSGHARSYHGGTRKGWCNL</sequence>
<dbReference type="AlphaFoldDB" id="A0A1C3JTL5"/>
<evidence type="ECO:0000313" key="6">
    <source>
        <dbReference type="Proteomes" id="UP000092871"/>
    </source>
</evidence>
<evidence type="ECO:0000313" key="3">
    <source>
        <dbReference type="EMBL" id="SBT18561.1"/>
    </source>
</evidence>
<keyword evidence="1" id="KW-0732">Signal</keyword>
<dbReference type="SMART" id="SM00318">
    <property type="entry name" value="SNc"/>
    <property type="match status" value="1"/>
</dbReference>
<dbReference type="EMBL" id="FLRA01000023">
    <property type="protein sequence ID" value="SBT18561.1"/>
    <property type="molecule type" value="Genomic_DNA"/>
</dbReference>
<dbReference type="InterPro" id="IPR016071">
    <property type="entry name" value="Staphylococal_nuclease_OB-fold"/>
</dbReference>
<name>A0A1C3JTL5_9GAMM</name>
<evidence type="ECO:0000256" key="1">
    <source>
        <dbReference type="SAM" id="SignalP"/>
    </source>
</evidence>
<proteinExistence type="predicted"/>
<dbReference type="InterPro" id="IPR035437">
    <property type="entry name" value="SNase_OB-fold_sf"/>
</dbReference>
<evidence type="ECO:0000259" key="2">
    <source>
        <dbReference type="SMART" id="SM00318"/>
    </source>
</evidence>
<dbReference type="RefSeq" id="WP_067037433.1">
    <property type="nucleotide sequence ID" value="NZ_FLRA01000023.1"/>
</dbReference>
<dbReference type="SUPFAM" id="SSF50199">
    <property type="entry name" value="Staphylococcal nuclease"/>
    <property type="match status" value="1"/>
</dbReference>
<dbReference type="Pfam" id="PF00565">
    <property type="entry name" value="SNase"/>
    <property type="match status" value="1"/>
</dbReference>
<protein>
    <recommendedName>
        <fullName evidence="2">TNase-like domain-containing protein</fullName>
    </recommendedName>
</protein>
<organism evidence="3 6">
    <name type="scientific">Marinomonas gallaica</name>
    <dbReference type="NCBI Taxonomy" id="1806667"/>
    <lineage>
        <taxon>Bacteria</taxon>
        <taxon>Pseudomonadati</taxon>
        <taxon>Pseudomonadota</taxon>
        <taxon>Gammaproteobacteria</taxon>
        <taxon>Oceanospirillales</taxon>
        <taxon>Oceanospirillaceae</taxon>
        <taxon>Marinomonas</taxon>
    </lineage>
</organism>
<gene>
    <name evidence="3" type="ORF">MGA5115_02708</name>
    <name evidence="4" type="ORF">MGA5116_02112</name>
</gene>
<feature type="signal peptide" evidence="1">
    <location>
        <begin position="1"/>
        <end position="19"/>
    </location>
</feature>
<feature type="chain" id="PRO_5008677047" description="TNase-like domain-containing protein" evidence="1">
    <location>
        <begin position="20"/>
        <end position="140"/>
    </location>
</feature>
<dbReference type="Proteomes" id="UP000092871">
    <property type="component" value="Unassembled WGS sequence"/>
</dbReference>
<evidence type="ECO:0000313" key="4">
    <source>
        <dbReference type="EMBL" id="SBT21516.1"/>
    </source>
</evidence>
<dbReference type="Proteomes" id="UP000092840">
    <property type="component" value="Unassembled WGS sequence"/>
</dbReference>
<reference evidence="4 5" key="1">
    <citation type="submission" date="2016-06" db="EMBL/GenBank/DDBJ databases">
        <authorList>
            <person name="Rodrigo-Torres L."/>
            <person name="Arahal D.R."/>
        </authorList>
    </citation>
    <scope>NUCLEOTIDE SEQUENCE [LARGE SCALE GENOMIC DNA]</scope>
    <source>
        <strain evidence="4 5">CECT 5116</strain>
    </source>
</reference>